<dbReference type="Proteomes" id="UP000265618">
    <property type="component" value="Unassembled WGS sequence"/>
</dbReference>
<organism evidence="2 3">
    <name type="scientific">Kipferlia bialata</name>
    <dbReference type="NCBI Taxonomy" id="797122"/>
    <lineage>
        <taxon>Eukaryota</taxon>
        <taxon>Metamonada</taxon>
        <taxon>Carpediemonas-like organisms</taxon>
        <taxon>Kipferlia</taxon>
    </lineage>
</organism>
<reference evidence="2 3" key="1">
    <citation type="journal article" date="2018" name="PLoS ONE">
        <title>The draft genome of Kipferlia bialata reveals reductive genome evolution in fornicate parasites.</title>
        <authorList>
            <person name="Tanifuji G."/>
            <person name="Takabayashi S."/>
            <person name="Kume K."/>
            <person name="Takagi M."/>
            <person name="Nakayama T."/>
            <person name="Kamikawa R."/>
            <person name="Inagaki Y."/>
            <person name="Hashimoto T."/>
        </authorList>
    </citation>
    <scope>NUCLEOTIDE SEQUENCE [LARGE SCALE GENOMIC DNA]</scope>
    <source>
        <strain evidence="2">NY0173</strain>
    </source>
</reference>
<feature type="domain" description="RMI1 N-terminal" evidence="1">
    <location>
        <begin position="20"/>
        <end position="58"/>
    </location>
</feature>
<evidence type="ECO:0000313" key="2">
    <source>
        <dbReference type="EMBL" id="GCA63906.1"/>
    </source>
</evidence>
<evidence type="ECO:0000259" key="1">
    <source>
        <dbReference type="Pfam" id="PF21000"/>
    </source>
</evidence>
<name>A0A391NV86_9EUKA</name>
<dbReference type="EMBL" id="BDIP01005482">
    <property type="protein sequence ID" value="GCA63906.1"/>
    <property type="molecule type" value="Genomic_DNA"/>
</dbReference>
<dbReference type="InterPro" id="IPR049363">
    <property type="entry name" value="RMI1_N"/>
</dbReference>
<proteinExistence type="predicted"/>
<sequence>MDIDVQAVHAAMRRVGARVKYEWVQACVSFLRQQGVTSSDAVTQGVYQQMLTADLSDCADPFLSGLPPCSAWCMAPQDVSRGGRQPLFKVSFQGTQPQVAARTPLKTRTNMSVPLTRQSLPVQGRDGVRLEEPMVVQITQIVPRQDVLSLDVSDGHTPLSLVLPRAMHVGSLSHVVPGAKVCVPRGVHLNGVLSASGAVLLLGGYSKALIAKHSQELRLRQREETDSTRLSSVRDVLQDDTALSDKQRVLLQLSHNDPGVFTPHQMPYRSVLVALGIPPGQ</sequence>
<protein>
    <recommendedName>
        <fullName evidence="1">RMI1 N-terminal domain-containing protein</fullName>
    </recommendedName>
</protein>
<accession>A0A391NV86</accession>
<evidence type="ECO:0000313" key="3">
    <source>
        <dbReference type="Proteomes" id="UP000265618"/>
    </source>
</evidence>
<gene>
    <name evidence="2" type="ORF">KIPB_012419</name>
</gene>
<comment type="caution">
    <text evidence="2">The sequence shown here is derived from an EMBL/GenBank/DDBJ whole genome shotgun (WGS) entry which is preliminary data.</text>
</comment>
<keyword evidence="3" id="KW-1185">Reference proteome</keyword>
<dbReference type="Pfam" id="PF21000">
    <property type="entry name" value="RMI1_N_N"/>
    <property type="match status" value="1"/>
</dbReference>
<dbReference type="AlphaFoldDB" id="A0A391NV86"/>